<dbReference type="InterPro" id="IPR010998">
    <property type="entry name" value="Integrase_recombinase_N"/>
</dbReference>
<feature type="domain" description="Core-binding (CB)" evidence="6">
    <location>
        <begin position="27"/>
        <end position="117"/>
    </location>
</feature>
<sequence length="379" mass="42829">MGGPFVVEKAIRPVDGKVTWLVLDDDLEPVDQVTQFALYLDGGGASVNTLRAYIPRVGRFFNWCHIQGVEWSNITLPQLILYKRGLEAGQNRTGKLRAGKTVNAHLTAIIEFLRYCARVGLIDSVIVDRFVEVKHLRFLPDGMAQQEDGSHRVVKAKVIKAKEVTRPPESLAEDEVTALLTATTNIRDFFLIQLMVETGLRVGEVLGLHREDLHFLPDSRVLGCAVVGAHLHVRRRVNDNDALAKSHYPRSVPVGSAVVETYRDYQYERDRFVPRSRSDYVFVNLYAGNDRDTAMKYQNTRKCLKRVAKRAGVEARLHMLRHTAGTAWVRSGAPIDVVQKLLGHQSPVSTAKYLHPCEAQMREAVYTVERLRLERTRVP</sequence>
<dbReference type="EMBL" id="JBIMSP010000021">
    <property type="protein sequence ID" value="MFH5243100.1"/>
    <property type="molecule type" value="Genomic_DNA"/>
</dbReference>
<evidence type="ECO:0000256" key="3">
    <source>
        <dbReference type="ARBA" id="ARBA00023172"/>
    </source>
</evidence>
<organism evidence="8 9">
    <name type="scientific">Antrihabitans spumae</name>
    <dbReference type="NCBI Taxonomy" id="3373370"/>
    <lineage>
        <taxon>Bacteria</taxon>
        <taxon>Bacillati</taxon>
        <taxon>Actinomycetota</taxon>
        <taxon>Actinomycetes</taxon>
        <taxon>Mycobacteriales</taxon>
        <taxon>Nocardiaceae</taxon>
        <taxon>Antrihabitans</taxon>
    </lineage>
</organism>
<evidence type="ECO:0000313" key="8">
    <source>
        <dbReference type="EMBL" id="MFH5243100.1"/>
    </source>
</evidence>
<dbReference type="Gene3D" id="1.10.150.130">
    <property type="match status" value="1"/>
</dbReference>
<dbReference type="InterPro" id="IPR002104">
    <property type="entry name" value="Integrase_catalytic"/>
</dbReference>
<dbReference type="InterPro" id="IPR050090">
    <property type="entry name" value="Tyrosine_recombinase_XerCD"/>
</dbReference>
<proteinExistence type="inferred from homology"/>
<name>A0ABW7KM49_9NOCA</name>
<keyword evidence="10" id="KW-1185">Reference proteome</keyword>
<dbReference type="InterPro" id="IPR013762">
    <property type="entry name" value="Integrase-like_cat_sf"/>
</dbReference>
<evidence type="ECO:0000256" key="4">
    <source>
        <dbReference type="PROSITE-ProRule" id="PRU01248"/>
    </source>
</evidence>
<dbReference type="RefSeq" id="WP_395124818.1">
    <property type="nucleotide sequence ID" value="NZ_JBIMSN010000025.1"/>
</dbReference>
<dbReference type="PROSITE" id="PS51900">
    <property type="entry name" value="CB"/>
    <property type="match status" value="1"/>
</dbReference>
<keyword evidence="3" id="KW-0233">DNA recombination</keyword>
<evidence type="ECO:0000256" key="1">
    <source>
        <dbReference type="ARBA" id="ARBA00008857"/>
    </source>
</evidence>
<evidence type="ECO:0000313" key="9">
    <source>
        <dbReference type="Proteomes" id="UP001609176"/>
    </source>
</evidence>
<dbReference type="Gene3D" id="1.10.443.10">
    <property type="entry name" value="Intergrase catalytic core"/>
    <property type="match status" value="1"/>
</dbReference>
<evidence type="ECO:0000313" key="7">
    <source>
        <dbReference type="EMBL" id="MFH5228153.1"/>
    </source>
</evidence>
<comment type="caution">
    <text evidence="8">The sequence shown here is derived from an EMBL/GenBank/DDBJ whole genome shotgun (WGS) entry which is preliminary data.</text>
</comment>
<evidence type="ECO:0000259" key="6">
    <source>
        <dbReference type="PROSITE" id="PS51900"/>
    </source>
</evidence>
<protein>
    <submittedName>
        <fullName evidence="8">Tyrosine-type recombinase/integrase</fullName>
    </submittedName>
</protein>
<dbReference type="PANTHER" id="PTHR30349">
    <property type="entry name" value="PHAGE INTEGRASE-RELATED"/>
    <property type="match status" value="1"/>
</dbReference>
<keyword evidence="2 4" id="KW-0238">DNA-binding</keyword>
<dbReference type="SUPFAM" id="SSF56349">
    <property type="entry name" value="DNA breaking-rejoining enzymes"/>
    <property type="match status" value="1"/>
</dbReference>
<dbReference type="PANTHER" id="PTHR30349:SF41">
    <property type="entry name" value="INTEGRASE_RECOMBINASE PROTEIN MJ0367-RELATED"/>
    <property type="match status" value="1"/>
</dbReference>
<dbReference type="PROSITE" id="PS51898">
    <property type="entry name" value="TYR_RECOMBINASE"/>
    <property type="match status" value="1"/>
</dbReference>
<dbReference type="Proteomes" id="UP001609176">
    <property type="component" value="Unassembled WGS sequence"/>
</dbReference>
<dbReference type="InterPro" id="IPR044068">
    <property type="entry name" value="CB"/>
</dbReference>
<dbReference type="Proteomes" id="UP001609219">
    <property type="component" value="Unassembled WGS sequence"/>
</dbReference>
<evidence type="ECO:0000259" key="5">
    <source>
        <dbReference type="PROSITE" id="PS51898"/>
    </source>
</evidence>
<dbReference type="EMBL" id="JBIMSN010000025">
    <property type="protein sequence ID" value="MFH5228153.1"/>
    <property type="molecule type" value="Genomic_DNA"/>
</dbReference>
<reference evidence="9 10" key="1">
    <citation type="submission" date="2024-10" db="EMBL/GenBank/DDBJ databases">
        <authorList>
            <person name="Riesco R."/>
        </authorList>
    </citation>
    <scope>NUCLEOTIDE SEQUENCE [LARGE SCALE GENOMIC DNA]</scope>
    <source>
        <strain evidence="8 9">NCIMB 15448</strain>
        <strain evidence="7 10">NCIMB 15450</strain>
    </source>
</reference>
<dbReference type="InterPro" id="IPR011010">
    <property type="entry name" value="DNA_brk_join_enz"/>
</dbReference>
<accession>A0ABW7KM49</accession>
<gene>
    <name evidence="8" type="ORF">ACHIPV_14605</name>
    <name evidence="7" type="ORF">ACHIRB_06095</name>
</gene>
<dbReference type="Pfam" id="PF00589">
    <property type="entry name" value="Phage_integrase"/>
    <property type="match status" value="1"/>
</dbReference>
<feature type="domain" description="Tyr recombinase" evidence="5">
    <location>
        <begin position="166"/>
        <end position="367"/>
    </location>
</feature>
<evidence type="ECO:0000256" key="2">
    <source>
        <dbReference type="ARBA" id="ARBA00023125"/>
    </source>
</evidence>
<evidence type="ECO:0000313" key="10">
    <source>
        <dbReference type="Proteomes" id="UP001609219"/>
    </source>
</evidence>
<comment type="similarity">
    <text evidence="1">Belongs to the 'phage' integrase family.</text>
</comment>